<dbReference type="RefSeq" id="WP_281840232.1">
    <property type="nucleotide sequence ID" value="NZ_BROH01000001.1"/>
</dbReference>
<protein>
    <recommendedName>
        <fullName evidence="3">DUF4224 domain-containing protein</fullName>
    </recommendedName>
</protein>
<comment type="caution">
    <text evidence="1">The sequence shown here is derived from an EMBL/GenBank/DDBJ whole genome shotgun (WGS) entry which is preliminary data.</text>
</comment>
<evidence type="ECO:0000313" key="1">
    <source>
        <dbReference type="EMBL" id="GKY86265.1"/>
    </source>
</evidence>
<evidence type="ECO:0008006" key="3">
    <source>
        <dbReference type="Google" id="ProtNLM"/>
    </source>
</evidence>
<reference evidence="1" key="1">
    <citation type="journal article" date="2023" name="Int. J. Syst. Evol. Microbiol.">
        <title>Sinisalibacter aestuarii sp. nov., isolated from estuarine sediment of the Arakawa River.</title>
        <authorList>
            <person name="Arafat S.T."/>
            <person name="Hirano S."/>
            <person name="Sato A."/>
            <person name="Takeuchi K."/>
            <person name="Yasuda T."/>
            <person name="Terahara T."/>
            <person name="Hamada M."/>
            <person name="Kobayashi T."/>
        </authorList>
    </citation>
    <scope>NUCLEOTIDE SEQUENCE</scope>
    <source>
        <strain evidence="1">B-399</strain>
    </source>
</reference>
<name>A0ABQ5LMS7_9RHOB</name>
<evidence type="ECO:0000313" key="2">
    <source>
        <dbReference type="Proteomes" id="UP001144205"/>
    </source>
</evidence>
<sequence>MADNSEVEKIVEFVCDQRRHARSRRQWKRRLAAFGFAIKDTDEGPMIATLPKRKVVCPLPDMSFA</sequence>
<gene>
    <name evidence="1" type="ORF">STA1M1_01340</name>
</gene>
<organism evidence="1 2">
    <name type="scientific">Sinisalibacter aestuarii</name>
    <dbReference type="NCBI Taxonomy" id="2949426"/>
    <lineage>
        <taxon>Bacteria</taxon>
        <taxon>Pseudomonadati</taxon>
        <taxon>Pseudomonadota</taxon>
        <taxon>Alphaproteobacteria</taxon>
        <taxon>Rhodobacterales</taxon>
        <taxon>Roseobacteraceae</taxon>
        <taxon>Sinisalibacter</taxon>
    </lineage>
</organism>
<dbReference type="EMBL" id="BROH01000001">
    <property type="protein sequence ID" value="GKY86265.1"/>
    <property type="molecule type" value="Genomic_DNA"/>
</dbReference>
<keyword evidence="2" id="KW-1185">Reference proteome</keyword>
<dbReference type="Proteomes" id="UP001144205">
    <property type="component" value="Unassembled WGS sequence"/>
</dbReference>
<accession>A0ABQ5LMS7</accession>
<proteinExistence type="predicted"/>